<reference evidence="1 2" key="1">
    <citation type="submission" date="2016-11" db="EMBL/GenBank/DDBJ databases">
        <authorList>
            <person name="Varghese N."/>
            <person name="Submissions S."/>
        </authorList>
    </citation>
    <scope>NUCLEOTIDE SEQUENCE [LARGE SCALE GENOMIC DNA]</scope>
    <source>
        <strain evidence="1 2">DSM 6368</strain>
    </source>
</reference>
<keyword evidence="2" id="KW-1185">Reference proteome</keyword>
<gene>
    <name evidence="1" type="ORF">SAMN05444387_2965</name>
</gene>
<proteinExistence type="predicted"/>
<protein>
    <recommendedName>
        <fullName evidence="3">DUF4384 domain-containing protein</fullName>
    </recommendedName>
</protein>
<sequence length="184" mass="21641">MIIFVQMIFNFICQIMKKINFAIVFLVVLISTKMIAQCDIKNRVLADGTMLYYFEPSVFYFTKSKSLKINIVTDKEHYFIALQPTPFPPKKEGKKIKKDLIIHLADNKPYKVAHYDTQYRENDSIMQVLYLIDDKDIEAFSKLEALMAEINMEGTEFVRSYKFKLHKNAIIEQLNCFLKKEGEK</sequence>
<evidence type="ECO:0000313" key="1">
    <source>
        <dbReference type="EMBL" id="SHM70626.1"/>
    </source>
</evidence>
<accession>A0ABY1J560</accession>
<organism evidence="1 2">
    <name type="scientific">Flavobacterium pectinovorum</name>
    <dbReference type="NCBI Taxonomy" id="29533"/>
    <lineage>
        <taxon>Bacteria</taxon>
        <taxon>Pseudomonadati</taxon>
        <taxon>Bacteroidota</taxon>
        <taxon>Flavobacteriia</taxon>
        <taxon>Flavobacteriales</taxon>
        <taxon>Flavobacteriaceae</taxon>
        <taxon>Flavobacterium</taxon>
    </lineage>
</organism>
<evidence type="ECO:0000313" key="2">
    <source>
        <dbReference type="Proteomes" id="UP000184216"/>
    </source>
</evidence>
<name>A0ABY1J560_9FLAO</name>
<evidence type="ECO:0008006" key="3">
    <source>
        <dbReference type="Google" id="ProtNLM"/>
    </source>
</evidence>
<comment type="caution">
    <text evidence="1">The sequence shown here is derived from an EMBL/GenBank/DDBJ whole genome shotgun (WGS) entry which is preliminary data.</text>
</comment>
<dbReference type="EMBL" id="FRBX01000004">
    <property type="protein sequence ID" value="SHM70626.1"/>
    <property type="molecule type" value="Genomic_DNA"/>
</dbReference>
<dbReference type="Proteomes" id="UP000184216">
    <property type="component" value="Unassembled WGS sequence"/>
</dbReference>